<evidence type="ECO:0000313" key="12">
    <source>
        <dbReference type="Proteomes" id="UP000239724"/>
    </source>
</evidence>
<dbReference type="Proteomes" id="UP000239724">
    <property type="component" value="Unassembled WGS sequence"/>
</dbReference>
<name>A0A2S6NNK3_RHOGL</name>
<dbReference type="PANTHER" id="PTHR47245:SF2">
    <property type="entry name" value="PEPTIDYL-PROLYL CIS-TRANS ISOMERASE HP_0175-RELATED"/>
    <property type="match status" value="1"/>
</dbReference>
<evidence type="ECO:0000256" key="6">
    <source>
        <dbReference type="ARBA" id="ARBA00030642"/>
    </source>
</evidence>
<gene>
    <name evidence="11" type="ORF">CCS01_01840</name>
</gene>
<dbReference type="SUPFAM" id="SSF109998">
    <property type="entry name" value="Triger factor/SurA peptide-binding domain-like"/>
    <property type="match status" value="1"/>
</dbReference>
<keyword evidence="12" id="KW-1185">Reference proteome</keyword>
<accession>A0A2S6NNK3</accession>
<feature type="region of interest" description="Disordered" evidence="9">
    <location>
        <begin position="353"/>
        <end position="374"/>
    </location>
</feature>
<dbReference type="InterPro" id="IPR027304">
    <property type="entry name" value="Trigger_fact/SurA_dom_sf"/>
</dbReference>
<evidence type="ECO:0000256" key="7">
    <source>
        <dbReference type="ARBA" id="ARBA00031484"/>
    </source>
</evidence>
<evidence type="ECO:0000256" key="8">
    <source>
        <dbReference type="PROSITE-ProRule" id="PRU00278"/>
    </source>
</evidence>
<evidence type="ECO:0000256" key="9">
    <source>
        <dbReference type="SAM" id="MobiDB-lite"/>
    </source>
</evidence>
<evidence type="ECO:0000256" key="3">
    <source>
        <dbReference type="ARBA" id="ARBA00013194"/>
    </source>
</evidence>
<sequence length="374" mass="40574">MPPFTISCARNCSPRRYGSRSGRPGPSSTYAGSTWTDRLWIPVPGSRAAPAPRRRTEPALVTRARFRHKRARHSSGVAMKRFPDCSFGAPARWLAVAALCCAVSAGAAVADTKPDPVLATVNGQPIHLSDVRDAVGSLPPQARAMPPQQLYPMLLEQLIDARALLIQAQRTGLDKDPDVQKSMQMAADHALETALLSKVVRPQITDEAVKAKYEQDIAKKPGEIEVHARHILVPDEATAKKIIAELKKGADFAALSKQYSKDPGAAQQGGDLGFFKKSEMVPEFADVAFSLKDGEIAPNPVKTQFGWHVIQVLGHRTAPPPSFAEQRDQLRQAMIQAAVQKEVASVRSAVKIEKFNPDGTPVKPTDTAEPPPEK</sequence>
<dbReference type="Pfam" id="PF13616">
    <property type="entry name" value="Rotamase_3"/>
    <property type="match status" value="1"/>
</dbReference>
<dbReference type="EC" id="5.2.1.8" evidence="3"/>
<dbReference type="InterPro" id="IPR000297">
    <property type="entry name" value="PPIase_PpiC"/>
</dbReference>
<dbReference type="EMBL" id="NHRY01000037">
    <property type="protein sequence ID" value="PPQ38828.1"/>
    <property type="molecule type" value="Genomic_DNA"/>
</dbReference>
<protein>
    <recommendedName>
        <fullName evidence="4">Parvulin-like PPIase</fullName>
        <ecNumber evidence="3">5.2.1.8</ecNumber>
    </recommendedName>
    <alternativeName>
        <fullName evidence="6">Peptidyl-prolyl cis-trans isomerase plp</fullName>
    </alternativeName>
    <alternativeName>
        <fullName evidence="7">Rotamase plp</fullName>
    </alternativeName>
</protein>
<dbReference type="InterPro" id="IPR046357">
    <property type="entry name" value="PPIase_dom_sf"/>
</dbReference>
<reference evidence="11 12" key="1">
    <citation type="journal article" date="2018" name="Arch. Microbiol.">
        <title>New insights into the metabolic potential of the phototrophic purple bacterium Rhodopila globiformis DSM 161(T) from its draft genome sequence and evidence for a vanadium-dependent nitrogenase.</title>
        <authorList>
            <person name="Imhoff J.F."/>
            <person name="Rahn T."/>
            <person name="Kunzel S."/>
            <person name="Neulinger S.C."/>
        </authorList>
    </citation>
    <scope>NUCLEOTIDE SEQUENCE [LARGE SCALE GENOMIC DNA]</scope>
    <source>
        <strain evidence="11 12">DSM 161</strain>
    </source>
</reference>
<organism evidence="11 12">
    <name type="scientific">Rhodopila globiformis</name>
    <name type="common">Rhodopseudomonas globiformis</name>
    <dbReference type="NCBI Taxonomy" id="1071"/>
    <lineage>
        <taxon>Bacteria</taxon>
        <taxon>Pseudomonadati</taxon>
        <taxon>Pseudomonadota</taxon>
        <taxon>Alphaproteobacteria</taxon>
        <taxon>Acetobacterales</taxon>
        <taxon>Acetobacteraceae</taxon>
        <taxon>Rhodopila</taxon>
    </lineage>
</organism>
<dbReference type="InterPro" id="IPR050245">
    <property type="entry name" value="PrsA_foldase"/>
</dbReference>
<keyword evidence="8" id="KW-0413">Isomerase</keyword>
<evidence type="ECO:0000259" key="10">
    <source>
        <dbReference type="PROSITE" id="PS50198"/>
    </source>
</evidence>
<evidence type="ECO:0000256" key="2">
    <source>
        <dbReference type="ARBA" id="ARBA00007656"/>
    </source>
</evidence>
<dbReference type="PROSITE" id="PS50198">
    <property type="entry name" value="PPIC_PPIASE_2"/>
    <property type="match status" value="1"/>
</dbReference>
<dbReference type="Gene3D" id="1.10.8.1040">
    <property type="match status" value="1"/>
</dbReference>
<evidence type="ECO:0000256" key="5">
    <source>
        <dbReference type="ARBA" id="ARBA00023110"/>
    </source>
</evidence>
<evidence type="ECO:0000313" key="11">
    <source>
        <dbReference type="EMBL" id="PPQ38828.1"/>
    </source>
</evidence>
<proteinExistence type="inferred from homology"/>
<dbReference type="PANTHER" id="PTHR47245">
    <property type="entry name" value="PEPTIDYLPROLYL ISOMERASE"/>
    <property type="match status" value="1"/>
</dbReference>
<comment type="catalytic activity">
    <reaction evidence="1">
        <text>[protein]-peptidylproline (omega=180) = [protein]-peptidylproline (omega=0)</text>
        <dbReference type="Rhea" id="RHEA:16237"/>
        <dbReference type="Rhea" id="RHEA-COMP:10747"/>
        <dbReference type="Rhea" id="RHEA-COMP:10748"/>
        <dbReference type="ChEBI" id="CHEBI:83833"/>
        <dbReference type="ChEBI" id="CHEBI:83834"/>
        <dbReference type="EC" id="5.2.1.8"/>
    </reaction>
</comment>
<dbReference type="GO" id="GO:0003755">
    <property type="term" value="F:peptidyl-prolyl cis-trans isomerase activity"/>
    <property type="evidence" value="ECO:0007669"/>
    <property type="project" value="UniProtKB-KW"/>
</dbReference>
<feature type="domain" description="PpiC" evidence="10">
    <location>
        <begin position="223"/>
        <end position="314"/>
    </location>
</feature>
<comment type="similarity">
    <text evidence="2">Belongs to the PpiC/parvulin rotamase family.</text>
</comment>
<evidence type="ECO:0000256" key="1">
    <source>
        <dbReference type="ARBA" id="ARBA00000971"/>
    </source>
</evidence>
<keyword evidence="5 8" id="KW-0697">Rotamase</keyword>
<dbReference type="Gene3D" id="3.10.50.40">
    <property type="match status" value="1"/>
</dbReference>
<dbReference type="SUPFAM" id="SSF54534">
    <property type="entry name" value="FKBP-like"/>
    <property type="match status" value="1"/>
</dbReference>
<dbReference type="AlphaFoldDB" id="A0A2S6NNK3"/>
<comment type="caution">
    <text evidence="11">The sequence shown here is derived from an EMBL/GenBank/DDBJ whole genome shotgun (WGS) entry which is preliminary data.</text>
</comment>
<evidence type="ECO:0000256" key="4">
    <source>
        <dbReference type="ARBA" id="ARBA00018370"/>
    </source>
</evidence>